<proteinExistence type="predicted"/>
<organism evidence="2 3">
    <name type="scientific">Derxia gummosa DSM 723</name>
    <dbReference type="NCBI Taxonomy" id="1121388"/>
    <lineage>
        <taxon>Bacteria</taxon>
        <taxon>Pseudomonadati</taxon>
        <taxon>Pseudomonadota</taxon>
        <taxon>Betaproteobacteria</taxon>
        <taxon>Burkholderiales</taxon>
        <taxon>Alcaligenaceae</taxon>
        <taxon>Derxia</taxon>
    </lineage>
</organism>
<dbReference type="AlphaFoldDB" id="A0A8B6X9B3"/>
<accession>A0A8B6X9B3</accession>
<evidence type="ECO:0000313" key="2">
    <source>
        <dbReference type="Proteomes" id="UP000675920"/>
    </source>
</evidence>
<feature type="compositionally biased region" description="Polar residues" evidence="1">
    <location>
        <begin position="1"/>
        <end position="11"/>
    </location>
</feature>
<dbReference type="OrthoDB" id="9795573at2"/>
<reference evidence="3" key="2">
    <citation type="submission" date="2025-08" db="UniProtKB">
        <authorList>
            <consortium name="RefSeq"/>
        </authorList>
    </citation>
    <scope>IDENTIFICATION</scope>
</reference>
<feature type="region of interest" description="Disordered" evidence="1">
    <location>
        <begin position="1"/>
        <end position="27"/>
    </location>
</feature>
<reference evidence="3" key="1">
    <citation type="journal article" date="2005" name="FEMS Microbiol. Rev.">
        <title>The many faces of the helix-turn-helix domain: transcription regulation and beyond.</title>
        <authorList>
            <person name="Aravind L."/>
            <person name="Anantharaman V."/>
            <person name="Balaji S."/>
            <person name="Babu M.M."/>
            <person name="Iyer L.M."/>
        </authorList>
    </citation>
    <scope>NUCLEOTIDE SEQUENCE</scope>
</reference>
<evidence type="ECO:0000256" key="1">
    <source>
        <dbReference type="SAM" id="MobiDB-lite"/>
    </source>
</evidence>
<keyword evidence="2" id="KW-1185">Reference proteome</keyword>
<dbReference type="Proteomes" id="UP000675920">
    <property type="component" value="Unplaced"/>
</dbReference>
<sequence>MKPQSTSSETKPSARRRAAAPSPAADYLSPADTRALLADSLASRLDRLAQDDMLSTEDAAQMLGTTRVTVNAWIAKGRCIGLTQTKRGYRLPRWQFEPAVWDALPALSQALGVTEGWALLAFLETPLGALDGKTPLDALLAGQSQRVIALAASEGN</sequence>
<name>A0A8B6X9B3_9BURK</name>
<dbReference type="RefSeq" id="WP_051378049.1">
    <property type="nucleotide sequence ID" value="NZ_AXWS01000007.1"/>
</dbReference>
<protein>
    <submittedName>
        <fullName evidence="3">Helix-turn-helix domain-containing protein</fullName>
    </submittedName>
</protein>
<evidence type="ECO:0000313" key="3">
    <source>
        <dbReference type="RefSeq" id="WP_051378049.1"/>
    </source>
</evidence>